<accession>A0A1M7QLM0</accession>
<reference evidence="1 2" key="1">
    <citation type="submission" date="2016-11" db="EMBL/GenBank/DDBJ databases">
        <authorList>
            <person name="Jaros S."/>
            <person name="Januszkiewicz K."/>
            <person name="Wedrychowicz H."/>
        </authorList>
    </citation>
    <scope>NUCLEOTIDE SEQUENCE [LARGE SCALE GENOMIC DNA]</scope>
    <source>
        <strain evidence="1 2">CGMCC 4.2025</strain>
    </source>
</reference>
<keyword evidence="1" id="KW-0378">Hydrolase</keyword>
<feature type="non-terminal residue" evidence="1">
    <location>
        <position position="1"/>
    </location>
</feature>
<evidence type="ECO:0000313" key="1">
    <source>
        <dbReference type="EMBL" id="SHN31911.1"/>
    </source>
</evidence>
<dbReference type="GO" id="GO:0004177">
    <property type="term" value="F:aminopeptidase activity"/>
    <property type="evidence" value="ECO:0007669"/>
    <property type="project" value="UniProtKB-KW"/>
</dbReference>
<dbReference type="EMBL" id="FRBI01000037">
    <property type="protein sequence ID" value="SHN31911.1"/>
    <property type="molecule type" value="Genomic_DNA"/>
</dbReference>
<keyword evidence="1" id="KW-0645">Protease</keyword>
<proteinExistence type="predicted"/>
<evidence type="ECO:0000313" key="2">
    <source>
        <dbReference type="Proteomes" id="UP000184111"/>
    </source>
</evidence>
<name>A0A1M7QLM0_9ACTN</name>
<dbReference type="Proteomes" id="UP000184111">
    <property type="component" value="Unassembled WGS sequence"/>
</dbReference>
<sequence length="108" mass="11397">DGYGATHTDTLSQSVTIPATCTSANLTFYLYVTSDETTTTTAYDKLTVAAGTTTVASYSNLNKGTGYVQRTVSLTPYIGKTVVLKFTGTEDASLQTSFLIDDTAVNVS</sequence>
<organism evidence="1 2">
    <name type="scientific">Actinacidiphila paucisporea</name>
    <dbReference type="NCBI Taxonomy" id="310782"/>
    <lineage>
        <taxon>Bacteria</taxon>
        <taxon>Bacillati</taxon>
        <taxon>Actinomycetota</taxon>
        <taxon>Actinomycetes</taxon>
        <taxon>Kitasatosporales</taxon>
        <taxon>Streptomycetaceae</taxon>
        <taxon>Actinacidiphila</taxon>
    </lineage>
</organism>
<keyword evidence="2" id="KW-1185">Reference proteome</keyword>
<protein>
    <submittedName>
        <fullName evidence="1">Kumamolisin/aminopeptidase S</fullName>
    </submittedName>
</protein>
<dbReference type="AlphaFoldDB" id="A0A1M7QLM0"/>
<keyword evidence="1" id="KW-0031">Aminopeptidase</keyword>
<gene>
    <name evidence="1" type="ORF">SAMN05216499_1371</name>
</gene>